<dbReference type="AlphaFoldDB" id="A0A1C0YEK5"/>
<proteinExistence type="predicted"/>
<comment type="caution">
    <text evidence="1">The sequence shown here is derived from an EMBL/GenBank/DDBJ whole genome shotgun (WGS) entry which is preliminary data.</text>
</comment>
<dbReference type="PANTHER" id="PTHR39156">
    <property type="entry name" value="RIBONUCLEASE M5"/>
    <property type="match status" value="1"/>
</dbReference>
<dbReference type="STRING" id="33978.A6M13_02855"/>
<dbReference type="Proteomes" id="UP000093199">
    <property type="component" value="Unassembled WGS sequence"/>
</dbReference>
<sequence length="107" mass="12263">MRQCIVVEGRADMLQIAPLVTADVIILKTNGTISEVALEELVEPYEYLALYTLFDADYTGDVLRKLMDRLYPECTHLYIDDEDKAVEETPRMKLYALLKDAAIYVKD</sequence>
<evidence type="ECO:0000313" key="2">
    <source>
        <dbReference type="Proteomes" id="UP000093199"/>
    </source>
</evidence>
<dbReference type="SUPFAM" id="SSF110455">
    <property type="entry name" value="Toprim domain"/>
    <property type="match status" value="1"/>
</dbReference>
<dbReference type="Gene3D" id="3.40.1360.10">
    <property type="match status" value="1"/>
</dbReference>
<evidence type="ECO:0000313" key="1">
    <source>
        <dbReference type="EMBL" id="OCS85616.1"/>
    </source>
</evidence>
<dbReference type="EMBL" id="MASJ01000012">
    <property type="protein sequence ID" value="OCS85616.1"/>
    <property type="molecule type" value="Genomic_DNA"/>
</dbReference>
<protein>
    <recommendedName>
        <fullName evidence="3">Toprim domain-containing protein</fullName>
    </recommendedName>
</protein>
<dbReference type="GO" id="GO:0006364">
    <property type="term" value="P:rRNA processing"/>
    <property type="evidence" value="ECO:0007669"/>
    <property type="project" value="TreeGrafter"/>
</dbReference>
<evidence type="ECO:0008006" key="3">
    <source>
        <dbReference type="Google" id="ProtNLM"/>
    </source>
</evidence>
<keyword evidence="2" id="KW-1185">Reference proteome</keyword>
<organism evidence="1 2">
    <name type="scientific">Caryophanon tenue</name>
    <dbReference type="NCBI Taxonomy" id="33978"/>
    <lineage>
        <taxon>Bacteria</taxon>
        <taxon>Bacillati</taxon>
        <taxon>Bacillota</taxon>
        <taxon>Bacilli</taxon>
        <taxon>Bacillales</taxon>
        <taxon>Caryophanaceae</taxon>
        <taxon>Caryophanon</taxon>
    </lineage>
</organism>
<name>A0A1C0YEK5_9BACL</name>
<dbReference type="GO" id="GO:0043822">
    <property type="term" value="F:ribonuclease M5 activity"/>
    <property type="evidence" value="ECO:0007669"/>
    <property type="project" value="TreeGrafter"/>
</dbReference>
<reference evidence="1 2" key="1">
    <citation type="submission" date="2016-07" db="EMBL/GenBank/DDBJ databases">
        <title>Caryophanon tenue genome sequencing.</title>
        <authorList>
            <person name="Verma A."/>
            <person name="Pal Y."/>
            <person name="Krishnamurthi S."/>
        </authorList>
    </citation>
    <scope>NUCLEOTIDE SEQUENCE [LARGE SCALE GENOMIC DNA]</scope>
    <source>
        <strain evidence="1 2">DSM 14152</strain>
    </source>
</reference>
<dbReference type="RefSeq" id="WP_066544787.1">
    <property type="nucleotide sequence ID" value="NZ_MASJ01000012.1"/>
</dbReference>
<dbReference type="PANTHER" id="PTHR39156:SF2">
    <property type="entry name" value="DNA PRIMASE (BACTERIAL TYPE) AND SMALL PRIMASE-LIKE PROTEINS"/>
    <property type="match status" value="1"/>
</dbReference>
<accession>A0A1C0YEK5</accession>
<dbReference type="OrthoDB" id="2417742at2"/>
<gene>
    <name evidence="1" type="ORF">A6M13_02855</name>
</gene>